<dbReference type="EC" id="5.4.2.10" evidence="6 8"/>
<dbReference type="InterPro" id="IPR006352">
    <property type="entry name" value="GlmM_bact"/>
</dbReference>
<dbReference type="Pfam" id="PF02880">
    <property type="entry name" value="PGM_PMM_III"/>
    <property type="match status" value="1"/>
</dbReference>
<dbReference type="PRINTS" id="PR00509">
    <property type="entry name" value="PGMPMM"/>
</dbReference>
<dbReference type="Pfam" id="PF00408">
    <property type="entry name" value="PGM_PMM_IV"/>
    <property type="match status" value="1"/>
</dbReference>
<evidence type="ECO:0000256" key="1">
    <source>
        <dbReference type="ARBA" id="ARBA00010231"/>
    </source>
</evidence>
<dbReference type="Pfam" id="PF02879">
    <property type="entry name" value="PGM_PMM_II"/>
    <property type="match status" value="1"/>
</dbReference>
<dbReference type="CDD" id="cd05802">
    <property type="entry name" value="GlmM"/>
    <property type="match status" value="1"/>
</dbReference>
<feature type="binding site" evidence="6">
    <location>
        <position position="240"/>
    </location>
    <ligand>
        <name>Mg(2+)</name>
        <dbReference type="ChEBI" id="CHEBI:18420"/>
    </ligand>
</feature>
<dbReference type="InterPro" id="IPR016055">
    <property type="entry name" value="A-D-PHexomutase_a/b/a-I/II/III"/>
</dbReference>
<evidence type="ECO:0000256" key="5">
    <source>
        <dbReference type="ARBA" id="ARBA00023235"/>
    </source>
</evidence>
<dbReference type="SUPFAM" id="SSF55957">
    <property type="entry name" value="Phosphoglucomutase, C-terminal domain"/>
    <property type="match status" value="1"/>
</dbReference>
<reference evidence="13 14" key="1">
    <citation type="submission" date="2016-10" db="EMBL/GenBank/DDBJ databases">
        <title>Comparative genome analysis of multiple Pseudomonas spp. focuses on biocontrol and plant growth promoting traits.</title>
        <authorList>
            <person name="Tao X.-Y."/>
            <person name="Taylor C.G."/>
        </authorList>
    </citation>
    <scope>NUCLEOTIDE SEQUENCE [LARGE SCALE GENOMIC DNA]</scope>
    <source>
        <strain evidence="13 14">36C6</strain>
    </source>
</reference>
<dbReference type="PANTHER" id="PTHR42946:SF1">
    <property type="entry name" value="PHOSPHOGLUCOMUTASE (ALPHA-D-GLUCOSE-1,6-BISPHOSPHATE-DEPENDENT)"/>
    <property type="match status" value="1"/>
</dbReference>
<organism evidence="13 14">
    <name type="scientific">Pseudomonas frederiksbergensis</name>
    <dbReference type="NCBI Taxonomy" id="104087"/>
    <lineage>
        <taxon>Bacteria</taxon>
        <taxon>Pseudomonadati</taxon>
        <taxon>Pseudomonadota</taxon>
        <taxon>Gammaproteobacteria</taxon>
        <taxon>Pseudomonadales</taxon>
        <taxon>Pseudomonadaceae</taxon>
        <taxon>Pseudomonas</taxon>
    </lineage>
</organism>
<dbReference type="PROSITE" id="PS00710">
    <property type="entry name" value="PGM_PMM"/>
    <property type="match status" value="1"/>
</dbReference>
<comment type="cofactor">
    <cofactor evidence="6">
        <name>Mg(2+)</name>
        <dbReference type="ChEBI" id="CHEBI:18420"/>
    </cofactor>
    <text evidence="6">Binds 1 Mg(2+) ion per subunit.</text>
</comment>
<dbReference type="RefSeq" id="WP_123355985.1">
    <property type="nucleotide sequence ID" value="NZ_MOBM01000002.1"/>
</dbReference>
<accession>A0A423I2S9</accession>
<keyword evidence="2 6" id="KW-0597">Phosphoprotein</keyword>
<dbReference type="Gene3D" id="3.40.120.10">
    <property type="entry name" value="Alpha-D-Glucose-1,6-Bisphosphate, subunit A, domain 3"/>
    <property type="match status" value="3"/>
</dbReference>
<dbReference type="InterPro" id="IPR036900">
    <property type="entry name" value="A-D-PHexomutase_C_sf"/>
</dbReference>
<dbReference type="NCBIfam" id="NF008139">
    <property type="entry name" value="PRK10887.1"/>
    <property type="match status" value="1"/>
</dbReference>
<evidence type="ECO:0000256" key="7">
    <source>
        <dbReference type="RuleBase" id="RU004326"/>
    </source>
</evidence>
<comment type="caution">
    <text evidence="13">The sequence shown here is derived from an EMBL/GenBank/DDBJ whole genome shotgun (WGS) entry which is preliminary data.</text>
</comment>
<dbReference type="Pfam" id="PF02878">
    <property type="entry name" value="PGM_PMM_I"/>
    <property type="match status" value="1"/>
</dbReference>
<dbReference type="InterPro" id="IPR005844">
    <property type="entry name" value="A-D-PHexomutase_a/b/a-I"/>
</dbReference>
<feature type="domain" description="Alpha-D-phosphohexomutase C-terminal" evidence="9">
    <location>
        <begin position="372"/>
        <end position="438"/>
    </location>
</feature>
<dbReference type="InterPro" id="IPR050060">
    <property type="entry name" value="Phosphoglucosamine_mutase"/>
</dbReference>
<name>A0A423I2S9_9PSED</name>
<dbReference type="SUPFAM" id="SSF53738">
    <property type="entry name" value="Phosphoglucomutase, first 3 domains"/>
    <property type="match status" value="3"/>
</dbReference>
<dbReference type="AlphaFoldDB" id="A0A423I2S9"/>
<dbReference type="GO" id="GO:0008966">
    <property type="term" value="F:phosphoglucosamine mutase activity"/>
    <property type="evidence" value="ECO:0007669"/>
    <property type="project" value="UniProtKB-UniRule"/>
</dbReference>
<dbReference type="GO" id="GO:0005975">
    <property type="term" value="P:carbohydrate metabolic process"/>
    <property type="evidence" value="ECO:0007669"/>
    <property type="project" value="InterPro"/>
</dbReference>
<comment type="function">
    <text evidence="6 8">Catalyzes the conversion of glucosamine-6-phosphate to glucosamine-1-phosphate.</text>
</comment>
<dbReference type="Gene3D" id="3.30.310.50">
    <property type="entry name" value="Alpha-D-phosphohexomutase, C-terminal domain"/>
    <property type="match status" value="1"/>
</dbReference>
<feature type="binding site" description="via phosphate group" evidence="6">
    <location>
        <position position="101"/>
    </location>
    <ligand>
        <name>Mg(2+)</name>
        <dbReference type="ChEBI" id="CHEBI:18420"/>
    </ligand>
</feature>
<sequence>MSKKYFGTDGIRGRVGEYPITPDFMLKLGWAAGMAFRSMGACKVLVGKDTRISGYMFESALEAGLTSAGADVMLLGPMPTPAIAYLTRTFHAEAGIVISASHNPHDDNGIKFFSGKGTKLPDEVELMIEELLDTPMTVVESSKIGKVSRINDASGRYIEFCKSSVPTGTSFAGLKIVIDCAHGATYKVAPSVFRELGADVVVLSAHPNGLNINENCGSTHMEPLQAAVLAEHADLGIAFDGDGDRVQMVDHTGTVVDGDELLFIIARDLQERGKLQGGVVGTLMSNLGLELALADLAIPFVRANVGDRYVISELLERDWQVGGENSGHIVCFSHTTTGDAIIAALQVLMALKRRAEGLAQSRQALRKCPQVLINVRFGGGANPIEHPTVKEASDRVTQAMAGRGRVLLRKSGTEPLVRVMVEGEDEIQVRGYAEELAKLVTEVSA</sequence>
<dbReference type="GO" id="GO:0004614">
    <property type="term" value="F:phosphoglucomutase activity"/>
    <property type="evidence" value="ECO:0007669"/>
    <property type="project" value="UniProtKB-ARBA"/>
</dbReference>
<keyword evidence="5 6" id="KW-0413">Isomerase</keyword>
<dbReference type="GO" id="GO:0009252">
    <property type="term" value="P:peptidoglycan biosynthetic process"/>
    <property type="evidence" value="ECO:0007669"/>
    <property type="project" value="TreeGrafter"/>
</dbReference>
<dbReference type="NCBIfam" id="TIGR01455">
    <property type="entry name" value="glmM"/>
    <property type="match status" value="1"/>
</dbReference>
<dbReference type="GO" id="GO:0000287">
    <property type="term" value="F:magnesium ion binding"/>
    <property type="evidence" value="ECO:0007669"/>
    <property type="project" value="UniProtKB-UniRule"/>
</dbReference>
<evidence type="ECO:0000259" key="10">
    <source>
        <dbReference type="Pfam" id="PF02878"/>
    </source>
</evidence>
<comment type="PTM">
    <text evidence="6">Activated by phosphorylation.</text>
</comment>
<keyword evidence="4 6" id="KW-0460">Magnesium</keyword>
<evidence type="ECO:0000259" key="9">
    <source>
        <dbReference type="Pfam" id="PF00408"/>
    </source>
</evidence>
<evidence type="ECO:0000256" key="8">
    <source>
        <dbReference type="RuleBase" id="RU004327"/>
    </source>
</evidence>
<feature type="domain" description="Alpha-D-phosphohexomutase alpha/beta/alpha" evidence="12">
    <location>
        <begin position="257"/>
        <end position="363"/>
    </location>
</feature>
<dbReference type="InterPro" id="IPR005845">
    <property type="entry name" value="A-D-PHexomutase_a/b/a-II"/>
</dbReference>
<dbReference type="InterPro" id="IPR016066">
    <property type="entry name" value="A-D-PHexomutase_CS"/>
</dbReference>
<dbReference type="FunFam" id="3.40.120.10:FF:000003">
    <property type="entry name" value="Phosphoglucosamine mutase"/>
    <property type="match status" value="1"/>
</dbReference>
<feature type="modified residue" description="Phosphoserine" evidence="6">
    <location>
        <position position="101"/>
    </location>
</feature>
<comment type="similarity">
    <text evidence="1 6 7">Belongs to the phosphohexose mutase family.</text>
</comment>
<evidence type="ECO:0000259" key="12">
    <source>
        <dbReference type="Pfam" id="PF02880"/>
    </source>
</evidence>
<dbReference type="GO" id="GO:0004615">
    <property type="term" value="F:phosphomannomutase activity"/>
    <property type="evidence" value="ECO:0007669"/>
    <property type="project" value="UniProtKB-ARBA"/>
</dbReference>
<feature type="active site" description="Phosphoserine intermediate" evidence="6">
    <location>
        <position position="101"/>
    </location>
</feature>
<gene>
    <name evidence="6" type="primary">glmM</name>
    <name evidence="13" type="ORF">BK662_01075</name>
</gene>
<dbReference type="InterPro" id="IPR005846">
    <property type="entry name" value="A-D-PHexomutase_a/b/a-III"/>
</dbReference>
<dbReference type="FunFam" id="3.40.120.10:FF:000001">
    <property type="entry name" value="Phosphoglucosamine mutase"/>
    <property type="match status" value="1"/>
</dbReference>
<dbReference type="FunFam" id="3.30.310.50:FF:000001">
    <property type="entry name" value="Phosphoglucosamine mutase"/>
    <property type="match status" value="1"/>
</dbReference>
<dbReference type="EMBL" id="MOBM01000002">
    <property type="protein sequence ID" value="RON19745.1"/>
    <property type="molecule type" value="Genomic_DNA"/>
</dbReference>
<evidence type="ECO:0000256" key="4">
    <source>
        <dbReference type="ARBA" id="ARBA00022842"/>
    </source>
</evidence>
<dbReference type="Proteomes" id="UP000284002">
    <property type="component" value="Unassembled WGS sequence"/>
</dbReference>
<evidence type="ECO:0000256" key="6">
    <source>
        <dbReference type="HAMAP-Rule" id="MF_01554"/>
    </source>
</evidence>
<evidence type="ECO:0000256" key="3">
    <source>
        <dbReference type="ARBA" id="ARBA00022723"/>
    </source>
</evidence>
<dbReference type="GO" id="GO:0006048">
    <property type="term" value="P:UDP-N-acetylglucosamine biosynthetic process"/>
    <property type="evidence" value="ECO:0007669"/>
    <property type="project" value="TreeGrafter"/>
</dbReference>
<evidence type="ECO:0000313" key="13">
    <source>
        <dbReference type="EMBL" id="RON19745.1"/>
    </source>
</evidence>
<feature type="binding site" evidence="6">
    <location>
        <position position="242"/>
    </location>
    <ligand>
        <name>Mg(2+)</name>
        <dbReference type="ChEBI" id="CHEBI:18420"/>
    </ligand>
</feature>
<evidence type="ECO:0000313" key="14">
    <source>
        <dbReference type="Proteomes" id="UP000284002"/>
    </source>
</evidence>
<dbReference type="GO" id="GO:0005829">
    <property type="term" value="C:cytosol"/>
    <property type="evidence" value="ECO:0007669"/>
    <property type="project" value="TreeGrafter"/>
</dbReference>
<dbReference type="InterPro" id="IPR005841">
    <property type="entry name" value="Alpha-D-phosphohexomutase_SF"/>
</dbReference>
<feature type="domain" description="Alpha-D-phosphohexomutase alpha/beta/alpha" evidence="10">
    <location>
        <begin position="4"/>
        <end position="134"/>
    </location>
</feature>
<proteinExistence type="inferred from homology"/>
<protein>
    <recommendedName>
        <fullName evidence="6 8">Phosphoglucosamine mutase</fullName>
        <ecNumber evidence="6 8">5.4.2.10</ecNumber>
    </recommendedName>
</protein>
<keyword evidence="3 6" id="KW-0479">Metal-binding</keyword>
<dbReference type="InterPro" id="IPR005843">
    <property type="entry name" value="A-D-PHexomutase_C"/>
</dbReference>
<feature type="domain" description="Alpha-D-phosphohexomutase alpha/beta/alpha" evidence="11">
    <location>
        <begin position="156"/>
        <end position="253"/>
    </location>
</feature>
<feature type="binding site" evidence="6">
    <location>
        <position position="244"/>
    </location>
    <ligand>
        <name>Mg(2+)</name>
        <dbReference type="ChEBI" id="CHEBI:18420"/>
    </ligand>
</feature>
<comment type="catalytic activity">
    <reaction evidence="6 8">
        <text>alpha-D-glucosamine 1-phosphate = D-glucosamine 6-phosphate</text>
        <dbReference type="Rhea" id="RHEA:23424"/>
        <dbReference type="ChEBI" id="CHEBI:58516"/>
        <dbReference type="ChEBI" id="CHEBI:58725"/>
        <dbReference type="EC" id="5.4.2.10"/>
    </reaction>
</comment>
<dbReference type="HAMAP" id="MF_01554_B">
    <property type="entry name" value="GlmM_B"/>
    <property type="match status" value="1"/>
</dbReference>
<evidence type="ECO:0000259" key="11">
    <source>
        <dbReference type="Pfam" id="PF02879"/>
    </source>
</evidence>
<dbReference type="PANTHER" id="PTHR42946">
    <property type="entry name" value="PHOSPHOHEXOSE MUTASE"/>
    <property type="match status" value="1"/>
</dbReference>
<evidence type="ECO:0000256" key="2">
    <source>
        <dbReference type="ARBA" id="ARBA00022553"/>
    </source>
</evidence>